<evidence type="ECO:0000313" key="6">
    <source>
        <dbReference type="Proteomes" id="UP001141552"/>
    </source>
</evidence>
<dbReference type="PANTHER" id="PTHR31731">
    <property type="match status" value="1"/>
</dbReference>
<organism evidence="5 6">
    <name type="scientific">Turnera subulata</name>
    <dbReference type="NCBI Taxonomy" id="218843"/>
    <lineage>
        <taxon>Eukaryota</taxon>
        <taxon>Viridiplantae</taxon>
        <taxon>Streptophyta</taxon>
        <taxon>Embryophyta</taxon>
        <taxon>Tracheophyta</taxon>
        <taxon>Spermatophyta</taxon>
        <taxon>Magnoliopsida</taxon>
        <taxon>eudicotyledons</taxon>
        <taxon>Gunneridae</taxon>
        <taxon>Pentapetalae</taxon>
        <taxon>rosids</taxon>
        <taxon>fabids</taxon>
        <taxon>Malpighiales</taxon>
        <taxon>Passifloraceae</taxon>
        <taxon>Turnera</taxon>
    </lineage>
</organism>
<accession>A0A9Q0GA97</accession>
<feature type="signal peptide" evidence="3">
    <location>
        <begin position="1"/>
        <end position="29"/>
    </location>
</feature>
<dbReference type="InterPro" id="IPR016140">
    <property type="entry name" value="Bifunc_inhib/LTP/seed_store"/>
</dbReference>
<sequence length="338" mass="35968">MMMALNDVSTEAFLLTLSLLFSTVVTALGDPGSASPSSPPPLASLSQQLQPPPSPQIMSPPPTPVLAPTPQQQPGIVITYCPHDSMKLGSCFDLMDHLMHYEMGTPPTTPCCPMFGGMLEMEAAVCLCSAIKFGLFGMDIDIPLAMTLLLNFCGHGVPQGRTQVRCLNLQAVSTEAVLLTLNLLFSTVVTAVVNLPPPPPPLAPPVLFSSPPRHAISPQQLPSPSPQIMSPPPPPTPQLPPPAEQQPGIVITFCPYDCTKLGVCFDLLNHLMHFEMGTPPVLPCCPMFGGMFQMEAAVCLCGAIKFGLFGMDIDIPLAMTLLLNFCGTGVPQGYICNY</sequence>
<keyword evidence="3" id="KW-0732">Signal</keyword>
<feature type="compositionally biased region" description="Pro residues" evidence="2">
    <location>
        <begin position="221"/>
        <end position="242"/>
    </location>
</feature>
<comment type="similarity">
    <text evidence="1">Belongs to the plant LTP family. PEARLI1 subfamily.</text>
</comment>
<dbReference type="EMBL" id="JAKUCV010001446">
    <property type="protein sequence ID" value="KAJ4846340.1"/>
    <property type="molecule type" value="Genomic_DNA"/>
</dbReference>
<dbReference type="InterPro" id="IPR027923">
    <property type="entry name" value="Hydrophob_seed_dom"/>
</dbReference>
<dbReference type="Gene3D" id="1.10.110.10">
    <property type="entry name" value="Plant lipid-transfer and hydrophobic proteins"/>
    <property type="match status" value="2"/>
</dbReference>
<dbReference type="AlphaFoldDB" id="A0A9Q0GA97"/>
<feature type="compositionally biased region" description="Pro residues" evidence="2">
    <location>
        <begin position="50"/>
        <end position="67"/>
    </location>
</feature>
<evidence type="ECO:0000256" key="3">
    <source>
        <dbReference type="SAM" id="SignalP"/>
    </source>
</evidence>
<dbReference type="CDD" id="cd01958">
    <property type="entry name" value="HPS_like"/>
    <property type="match status" value="2"/>
</dbReference>
<comment type="caution">
    <text evidence="5">The sequence shown here is derived from an EMBL/GenBank/DDBJ whole genome shotgun (WGS) entry which is preliminary data.</text>
</comment>
<feature type="chain" id="PRO_5040359433" description="Bifunctional inhibitor/plant lipid transfer protein/seed storage helical domain-containing protein" evidence="3">
    <location>
        <begin position="30"/>
        <end position="338"/>
    </location>
</feature>
<feature type="region of interest" description="Disordered" evidence="2">
    <location>
        <begin position="216"/>
        <end position="242"/>
    </location>
</feature>
<feature type="region of interest" description="Disordered" evidence="2">
    <location>
        <begin position="30"/>
        <end position="69"/>
    </location>
</feature>
<proteinExistence type="inferred from homology"/>
<dbReference type="InterPro" id="IPR036312">
    <property type="entry name" value="Bifun_inhib/LTP/seed_sf"/>
</dbReference>
<evidence type="ECO:0000256" key="2">
    <source>
        <dbReference type="SAM" id="MobiDB-lite"/>
    </source>
</evidence>
<feature type="domain" description="Bifunctional inhibitor/plant lipid transfer protein/seed storage helical" evidence="4">
    <location>
        <begin position="81"/>
        <end position="166"/>
    </location>
</feature>
<name>A0A9Q0GA97_9ROSI</name>
<dbReference type="Proteomes" id="UP001141552">
    <property type="component" value="Unassembled WGS sequence"/>
</dbReference>
<dbReference type="InterPro" id="IPR051636">
    <property type="entry name" value="Plant_LTP/defense-related"/>
</dbReference>
<gene>
    <name evidence="5" type="ORF">Tsubulata_005936</name>
</gene>
<evidence type="ECO:0000313" key="5">
    <source>
        <dbReference type="EMBL" id="KAJ4846340.1"/>
    </source>
</evidence>
<dbReference type="SMART" id="SM00499">
    <property type="entry name" value="AAI"/>
    <property type="match status" value="2"/>
</dbReference>
<dbReference type="SUPFAM" id="SSF47699">
    <property type="entry name" value="Bifunctional inhibitor/lipid-transfer protein/seed storage 2S albumin"/>
    <property type="match status" value="2"/>
</dbReference>
<evidence type="ECO:0000256" key="1">
    <source>
        <dbReference type="ARBA" id="ARBA00008965"/>
    </source>
</evidence>
<reference evidence="5" key="2">
    <citation type="journal article" date="2023" name="Plants (Basel)">
        <title>Annotation of the Turnera subulata (Passifloraceae) Draft Genome Reveals the S-Locus Evolved after the Divergence of Turneroideae from Passifloroideae in a Stepwise Manner.</title>
        <authorList>
            <person name="Henning P.M."/>
            <person name="Roalson E.H."/>
            <person name="Mir W."/>
            <person name="McCubbin A.G."/>
            <person name="Shore J.S."/>
        </authorList>
    </citation>
    <scope>NUCLEOTIDE SEQUENCE</scope>
    <source>
        <strain evidence="5">F60SS</strain>
    </source>
</reference>
<evidence type="ECO:0000259" key="4">
    <source>
        <dbReference type="SMART" id="SM00499"/>
    </source>
</evidence>
<dbReference type="Pfam" id="PF14547">
    <property type="entry name" value="Hydrophob_seed"/>
    <property type="match status" value="2"/>
</dbReference>
<protein>
    <recommendedName>
        <fullName evidence="4">Bifunctional inhibitor/plant lipid transfer protein/seed storage helical domain-containing protein</fullName>
    </recommendedName>
</protein>
<keyword evidence="6" id="KW-1185">Reference proteome</keyword>
<reference evidence="5" key="1">
    <citation type="submission" date="2022-02" db="EMBL/GenBank/DDBJ databases">
        <authorList>
            <person name="Henning P.M."/>
            <person name="McCubbin A.G."/>
            <person name="Shore J.S."/>
        </authorList>
    </citation>
    <scope>NUCLEOTIDE SEQUENCE</scope>
    <source>
        <strain evidence="5">F60SS</strain>
        <tissue evidence="5">Leaves</tissue>
    </source>
</reference>
<feature type="domain" description="Bifunctional inhibitor/plant lipid transfer protein/seed storage helical" evidence="4">
    <location>
        <begin position="254"/>
        <end position="336"/>
    </location>
</feature>